<dbReference type="PANTHER" id="PTHR11474">
    <property type="entry name" value="TYROSINASE FAMILY MEMBER"/>
    <property type="match status" value="1"/>
</dbReference>
<dbReference type="GO" id="GO:0046872">
    <property type="term" value="F:metal ion binding"/>
    <property type="evidence" value="ECO:0007669"/>
    <property type="project" value="UniProtKB-KW"/>
</dbReference>
<feature type="non-terminal residue" evidence="5">
    <location>
        <position position="1"/>
    </location>
</feature>
<dbReference type="InterPro" id="IPR050316">
    <property type="entry name" value="Tyrosinase/Hemocyanin"/>
</dbReference>
<keyword evidence="1" id="KW-0479">Metal-binding</keyword>
<keyword evidence="2" id="KW-0186">Copper</keyword>
<dbReference type="AlphaFoldDB" id="A0A3N4HK73"/>
<dbReference type="STRING" id="1160509.A0A3N4HK73"/>
<evidence type="ECO:0000313" key="5">
    <source>
        <dbReference type="EMBL" id="RPA74265.1"/>
    </source>
</evidence>
<dbReference type="PROSITE" id="PS00497">
    <property type="entry name" value="TYROSINASE_1"/>
    <property type="match status" value="1"/>
</dbReference>
<protein>
    <submittedName>
        <fullName evidence="5">Di-copper centre-containing protein</fullName>
    </submittedName>
</protein>
<dbReference type="GO" id="GO:0016491">
    <property type="term" value="F:oxidoreductase activity"/>
    <property type="evidence" value="ECO:0007669"/>
    <property type="project" value="InterPro"/>
</dbReference>
<proteinExistence type="predicted"/>
<dbReference type="PRINTS" id="PR00092">
    <property type="entry name" value="TYROSINASE"/>
</dbReference>
<evidence type="ECO:0000256" key="2">
    <source>
        <dbReference type="ARBA" id="ARBA00023008"/>
    </source>
</evidence>
<feature type="domain" description="Tyrosinase copper-binding" evidence="4">
    <location>
        <begin position="241"/>
        <end position="252"/>
    </location>
</feature>
<name>A0A3N4HK73_ASCIM</name>
<dbReference type="EMBL" id="ML119795">
    <property type="protein sequence ID" value="RPA74265.1"/>
    <property type="molecule type" value="Genomic_DNA"/>
</dbReference>
<accession>A0A3N4HK73</accession>
<dbReference type="Pfam" id="PF00264">
    <property type="entry name" value="Tyrosinase"/>
    <property type="match status" value="1"/>
</dbReference>
<dbReference type="PROSITE" id="PS00498">
    <property type="entry name" value="TYROSINASE_2"/>
    <property type="match status" value="1"/>
</dbReference>
<evidence type="ECO:0000256" key="1">
    <source>
        <dbReference type="ARBA" id="ARBA00022723"/>
    </source>
</evidence>
<evidence type="ECO:0000259" key="4">
    <source>
        <dbReference type="PROSITE" id="PS00498"/>
    </source>
</evidence>
<sequence>SSHRHSLSKKERLSYINAVKCTQTKKGITKNQFGIKQFTIFEDFAFEHAKQTPYVHLVGHFLSWHRYILKTFETALREQCGYDGAQPYWDYALDYNKFAQSPIWDATYGFGGNGFPVDLSLPNPNAPGIPGYEYRSGGGCVMDGPFKNYIIRLPRRDLTVPEPRCIERAWNIEYFQHFMHRSTELQLYTEPTFTRFLSTELDKIPDIFNYPPGAIETINMHTAFHLSIGGTEADGFMSPFDPLFYMLHANMDRIWRRWQSMDPEVRHNEYGGTDIPAPIIPIPDPDPYGMGWLGVNITADFKITLSGLAGPIAVEKMQDTTSDYLCYDYDTTYKPLV</sequence>
<gene>
    <name evidence="5" type="ORF">BJ508DRAFT_215518</name>
</gene>
<dbReference type="SUPFAM" id="SSF48056">
    <property type="entry name" value="Di-copper centre-containing domain"/>
    <property type="match status" value="1"/>
</dbReference>
<dbReference type="OrthoDB" id="6132182at2759"/>
<reference evidence="5 6" key="1">
    <citation type="journal article" date="2018" name="Nat. Ecol. Evol.">
        <title>Pezizomycetes genomes reveal the molecular basis of ectomycorrhizal truffle lifestyle.</title>
        <authorList>
            <person name="Murat C."/>
            <person name="Payen T."/>
            <person name="Noel B."/>
            <person name="Kuo A."/>
            <person name="Morin E."/>
            <person name="Chen J."/>
            <person name="Kohler A."/>
            <person name="Krizsan K."/>
            <person name="Balestrini R."/>
            <person name="Da Silva C."/>
            <person name="Montanini B."/>
            <person name="Hainaut M."/>
            <person name="Levati E."/>
            <person name="Barry K.W."/>
            <person name="Belfiori B."/>
            <person name="Cichocki N."/>
            <person name="Clum A."/>
            <person name="Dockter R.B."/>
            <person name="Fauchery L."/>
            <person name="Guy J."/>
            <person name="Iotti M."/>
            <person name="Le Tacon F."/>
            <person name="Lindquist E.A."/>
            <person name="Lipzen A."/>
            <person name="Malagnac F."/>
            <person name="Mello A."/>
            <person name="Molinier V."/>
            <person name="Miyauchi S."/>
            <person name="Poulain J."/>
            <person name="Riccioni C."/>
            <person name="Rubini A."/>
            <person name="Sitrit Y."/>
            <person name="Splivallo R."/>
            <person name="Traeger S."/>
            <person name="Wang M."/>
            <person name="Zifcakova L."/>
            <person name="Wipf D."/>
            <person name="Zambonelli A."/>
            <person name="Paolocci F."/>
            <person name="Nowrousian M."/>
            <person name="Ottonello S."/>
            <person name="Baldrian P."/>
            <person name="Spatafora J.W."/>
            <person name="Henrissat B."/>
            <person name="Nagy L.G."/>
            <person name="Aury J.M."/>
            <person name="Wincker P."/>
            <person name="Grigoriev I.V."/>
            <person name="Bonfante P."/>
            <person name="Martin F.M."/>
        </authorList>
    </citation>
    <scope>NUCLEOTIDE SEQUENCE [LARGE SCALE GENOMIC DNA]</scope>
    <source>
        <strain evidence="5 6">RN42</strain>
    </source>
</reference>
<dbReference type="PANTHER" id="PTHR11474:SF126">
    <property type="entry name" value="TYROSINASE-LIKE PROTEIN TYR-1-RELATED"/>
    <property type="match status" value="1"/>
</dbReference>
<keyword evidence="6" id="KW-1185">Reference proteome</keyword>
<dbReference type="Gene3D" id="1.10.1280.10">
    <property type="entry name" value="Di-copper center containing domain from catechol oxidase"/>
    <property type="match status" value="1"/>
</dbReference>
<evidence type="ECO:0000259" key="3">
    <source>
        <dbReference type="PROSITE" id="PS00497"/>
    </source>
</evidence>
<organism evidence="5 6">
    <name type="scientific">Ascobolus immersus RN42</name>
    <dbReference type="NCBI Taxonomy" id="1160509"/>
    <lineage>
        <taxon>Eukaryota</taxon>
        <taxon>Fungi</taxon>
        <taxon>Dikarya</taxon>
        <taxon>Ascomycota</taxon>
        <taxon>Pezizomycotina</taxon>
        <taxon>Pezizomycetes</taxon>
        <taxon>Pezizales</taxon>
        <taxon>Ascobolaceae</taxon>
        <taxon>Ascobolus</taxon>
    </lineage>
</organism>
<dbReference type="InterPro" id="IPR008922">
    <property type="entry name" value="Di-copper_centre_dom_sf"/>
</dbReference>
<dbReference type="InterPro" id="IPR002227">
    <property type="entry name" value="Tyrosinase_Cu-bd"/>
</dbReference>
<evidence type="ECO:0000313" key="6">
    <source>
        <dbReference type="Proteomes" id="UP000275078"/>
    </source>
</evidence>
<dbReference type="Proteomes" id="UP000275078">
    <property type="component" value="Unassembled WGS sequence"/>
</dbReference>
<feature type="domain" description="Tyrosinase copper-binding" evidence="3">
    <location>
        <begin position="56"/>
        <end position="73"/>
    </location>
</feature>